<evidence type="ECO:0000256" key="1">
    <source>
        <dbReference type="ARBA" id="ARBA00022553"/>
    </source>
</evidence>
<feature type="modified residue" description="4-aspartylphosphate" evidence="2">
    <location>
        <position position="54"/>
    </location>
</feature>
<dbReference type="PANTHER" id="PTHR44591:SF25">
    <property type="entry name" value="CHEMOTAXIS TWO-COMPONENT RESPONSE REGULATOR"/>
    <property type="match status" value="1"/>
</dbReference>
<dbReference type="Proteomes" id="UP000501991">
    <property type="component" value="Chromosome"/>
</dbReference>
<dbReference type="SMART" id="SM00448">
    <property type="entry name" value="REC"/>
    <property type="match status" value="1"/>
</dbReference>
<dbReference type="KEGG" id="azq:G3580_03655"/>
<organism evidence="4 5">
    <name type="scientific">Nitrogeniibacter mangrovi</name>
    <dbReference type="NCBI Taxonomy" id="2016596"/>
    <lineage>
        <taxon>Bacteria</taxon>
        <taxon>Pseudomonadati</taxon>
        <taxon>Pseudomonadota</taxon>
        <taxon>Betaproteobacteria</taxon>
        <taxon>Rhodocyclales</taxon>
        <taxon>Zoogloeaceae</taxon>
        <taxon>Nitrogeniibacter</taxon>
    </lineage>
</organism>
<dbReference type="PROSITE" id="PS50110">
    <property type="entry name" value="RESPONSE_REGULATORY"/>
    <property type="match status" value="1"/>
</dbReference>
<proteinExistence type="predicted"/>
<dbReference type="Pfam" id="PF00072">
    <property type="entry name" value="Response_reg"/>
    <property type="match status" value="1"/>
</dbReference>
<dbReference type="Gene3D" id="3.40.50.2300">
    <property type="match status" value="1"/>
</dbReference>
<keyword evidence="5" id="KW-1185">Reference proteome</keyword>
<sequence length="121" mass="12648">MSEPTVHLVDDDPSVRTAFGWLFESVGLPVRSYPDGEAFLAAFDPAMRGCVVVDGHMPGLGGIGLLQALRRRGNRMPVLYLSGCHDADSTAAARAAGVAAICTKPIAGAALLDQVRALLDT</sequence>
<keyword evidence="1 2" id="KW-0597">Phosphoprotein</keyword>
<dbReference type="EMBL" id="CP048836">
    <property type="protein sequence ID" value="QID16811.1"/>
    <property type="molecule type" value="Genomic_DNA"/>
</dbReference>
<dbReference type="AlphaFoldDB" id="A0A6C1AZL8"/>
<dbReference type="PANTHER" id="PTHR44591">
    <property type="entry name" value="STRESS RESPONSE REGULATOR PROTEIN 1"/>
    <property type="match status" value="1"/>
</dbReference>
<evidence type="ECO:0000256" key="2">
    <source>
        <dbReference type="PROSITE-ProRule" id="PRU00169"/>
    </source>
</evidence>
<name>A0A6C1AZL8_9RHOO</name>
<dbReference type="InterPro" id="IPR001789">
    <property type="entry name" value="Sig_transdc_resp-reg_receiver"/>
</dbReference>
<gene>
    <name evidence="4" type="ORF">G3580_03655</name>
</gene>
<dbReference type="SUPFAM" id="SSF52172">
    <property type="entry name" value="CheY-like"/>
    <property type="match status" value="1"/>
</dbReference>
<feature type="domain" description="Response regulatory" evidence="3">
    <location>
        <begin position="5"/>
        <end position="119"/>
    </location>
</feature>
<evidence type="ECO:0000313" key="4">
    <source>
        <dbReference type="EMBL" id="QID16811.1"/>
    </source>
</evidence>
<dbReference type="RefSeq" id="WP_173763979.1">
    <property type="nucleotide sequence ID" value="NZ_CP048836.1"/>
</dbReference>
<evidence type="ECO:0000259" key="3">
    <source>
        <dbReference type="PROSITE" id="PS50110"/>
    </source>
</evidence>
<dbReference type="InterPro" id="IPR050595">
    <property type="entry name" value="Bact_response_regulator"/>
</dbReference>
<protein>
    <submittedName>
        <fullName evidence="4">Response regulator</fullName>
    </submittedName>
</protein>
<evidence type="ECO:0000313" key="5">
    <source>
        <dbReference type="Proteomes" id="UP000501991"/>
    </source>
</evidence>
<accession>A0A6C1AZL8</accession>
<dbReference type="GO" id="GO:0000160">
    <property type="term" value="P:phosphorelay signal transduction system"/>
    <property type="evidence" value="ECO:0007669"/>
    <property type="project" value="InterPro"/>
</dbReference>
<reference evidence="4 5" key="1">
    <citation type="submission" date="2020-02" db="EMBL/GenBank/DDBJ databases">
        <title>Nitrogenibacter mangrovi gen. nov., sp. nov. isolated from mangrove sediment, a denitrifying betaproteobacterium.</title>
        <authorList>
            <person name="Liao H."/>
            <person name="Tian Y."/>
        </authorList>
    </citation>
    <scope>NUCLEOTIDE SEQUENCE [LARGE SCALE GENOMIC DNA]</scope>
    <source>
        <strain evidence="4 5">M9-3-2</strain>
    </source>
</reference>
<dbReference type="InterPro" id="IPR011006">
    <property type="entry name" value="CheY-like_superfamily"/>
</dbReference>